<accession>A0AAN4ZPV6</accession>
<name>A0AAN4ZPV6_9BILA</name>
<protein>
    <submittedName>
        <fullName evidence="1">Uncharacterized protein</fullName>
    </submittedName>
</protein>
<feature type="non-terminal residue" evidence="1">
    <location>
        <position position="1"/>
    </location>
</feature>
<evidence type="ECO:0000313" key="1">
    <source>
        <dbReference type="EMBL" id="GMR43839.1"/>
    </source>
</evidence>
<reference evidence="2" key="1">
    <citation type="submission" date="2022-10" db="EMBL/GenBank/DDBJ databases">
        <title>Genome assembly of Pristionchus species.</title>
        <authorList>
            <person name="Yoshida K."/>
            <person name="Sommer R.J."/>
        </authorList>
    </citation>
    <scope>NUCLEOTIDE SEQUENCE [LARGE SCALE GENOMIC DNA]</scope>
    <source>
        <strain evidence="2">RS5460</strain>
    </source>
</reference>
<organism evidence="1 2">
    <name type="scientific">Pristionchus mayeri</name>
    <dbReference type="NCBI Taxonomy" id="1317129"/>
    <lineage>
        <taxon>Eukaryota</taxon>
        <taxon>Metazoa</taxon>
        <taxon>Ecdysozoa</taxon>
        <taxon>Nematoda</taxon>
        <taxon>Chromadorea</taxon>
        <taxon>Rhabditida</taxon>
        <taxon>Rhabditina</taxon>
        <taxon>Diplogasteromorpha</taxon>
        <taxon>Diplogasteroidea</taxon>
        <taxon>Neodiplogasteridae</taxon>
        <taxon>Pristionchus</taxon>
    </lineage>
</organism>
<comment type="caution">
    <text evidence="1">The sequence shown here is derived from an EMBL/GenBank/DDBJ whole genome shotgun (WGS) entry which is preliminary data.</text>
</comment>
<feature type="non-terminal residue" evidence="1">
    <location>
        <position position="85"/>
    </location>
</feature>
<keyword evidence="2" id="KW-1185">Reference proteome</keyword>
<dbReference type="Proteomes" id="UP001328107">
    <property type="component" value="Unassembled WGS sequence"/>
</dbReference>
<dbReference type="AlphaFoldDB" id="A0AAN4ZPV6"/>
<proteinExistence type="predicted"/>
<dbReference type="EMBL" id="BTRK01000003">
    <property type="protein sequence ID" value="GMR43839.1"/>
    <property type="molecule type" value="Genomic_DNA"/>
</dbReference>
<sequence length="85" mass="9477">ECPTTQIVSFATARAARGGQGGHHEDYCLLHFHRRRLLSAGREEMTNNELFWHGYLLSAPSGHIARGTPGIIPTQRRRSQHSATV</sequence>
<evidence type="ECO:0000313" key="2">
    <source>
        <dbReference type="Proteomes" id="UP001328107"/>
    </source>
</evidence>
<gene>
    <name evidence="1" type="ORF">PMAYCL1PPCAC_14034</name>
</gene>